<organism evidence="1 2">
    <name type="scientific">Hohenbuehelia grisea</name>
    <dbReference type="NCBI Taxonomy" id="104357"/>
    <lineage>
        <taxon>Eukaryota</taxon>
        <taxon>Fungi</taxon>
        <taxon>Dikarya</taxon>
        <taxon>Basidiomycota</taxon>
        <taxon>Agaricomycotina</taxon>
        <taxon>Agaricomycetes</taxon>
        <taxon>Agaricomycetidae</taxon>
        <taxon>Agaricales</taxon>
        <taxon>Pleurotineae</taxon>
        <taxon>Pleurotaceae</taxon>
        <taxon>Hohenbuehelia</taxon>
    </lineage>
</organism>
<keyword evidence="2" id="KW-1185">Reference proteome</keyword>
<accession>A0ABR3JZ02</accession>
<sequence length="104" mass="12436">MPFRPGKGALARIESYYYPVRIIKRNKKHGETNQTWTVVVWRGCKLVEEAGKQISVAEENLVDELWDNQTRRRQIRLGQWIHAYEVPNEEDILLDNRHYPYTPR</sequence>
<name>A0ABR3JZ02_9AGAR</name>
<reference evidence="2" key="1">
    <citation type="submission" date="2024-06" db="EMBL/GenBank/DDBJ databases">
        <title>Multi-omics analyses provide insights into the biosynthesis of the anticancer antibiotic pleurotin in Hohenbuehelia grisea.</title>
        <authorList>
            <person name="Weaver J.A."/>
            <person name="Alberti F."/>
        </authorList>
    </citation>
    <scope>NUCLEOTIDE SEQUENCE [LARGE SCALE GENOMIC DNA]</scope>
    <source>
        <strain evidence="2">T-177</strain>
    </source>
</reference>
<dbReference type="EMBL" id="JASNQZ010000002">
    <property type="protein sequence ID" value="KAL0960362.1"/>
    <property type="molecule type" value="Genomic_DNA"/>
</dbReference>
<proteinExistence type="predicted"/>
<dbReference type="Proteomes" id="UP001556367">
    <property type="component" value="Unassembled WGS sequence"/>
</dbReference>
<evidence type="ECO:0000313" key="1">
    <source>
        <dbReference type="EMBL" id="KAL0960362.1"/>
    </source>
</evidence>
<protein>
    <submittedName>
        <fullName evidence="1">Uncharacterized protein</fullName>
    </submittedName>
</protein>
<evidence type="ECO:0000313" key="2">
    <source>
        <dbReference type="Proteomes" id="UP001556367"/>
    </source>
</evidence>
<comment type="caution">
    <text evidence="1">The sequence shown here is derived from an EMBL/GenBank/DDBJ whole genome shotgun (WGS) entry which is preliminary data.</text>
</comment>
<gene>
    <name evidence="1" type="ORF">HGRIS_011986</name>
</gene>